<dbReference type="InterPro" id="IPR003758">
    <property type="entry name" value="LpxK"/>
</dbReference>
<dbReference type="STRING" id="1392540.P256_00492"/>
<dbReference type="SUPFAM" id="SSF52540">
    <property type="entry name" value="P-loop containing nucleoside triphosphate hydrolases"/>
    <property type="match status" value="1"/>
</dbReference>
<feature type="binding site" evidence="13">
    <location>
        <begin position="60"/>
        <end position="67"/>
    </location>
    <ligand>
        <name>ATP</name>
        <dbReference type="ChEBI" id="CHEBI:30616"/>
    </ligand>
</feature>
<dbReference type="PATRIC" id="fig|1392540.3.peg.482"/>
<evidence type="ECO:0000313" key="14">
    <source>
        <dbReference type="EMBL" id="ESK40053.1"/>
    </source>
</evidence>
<dbReference type="RefSeq" id="WP_023272095.1">
    <property type="nucleotide sequence ID" value="NZ_KI530712.1"/>
</dbReference>
<keyword evidence="11 13" id="KW-0443">Lipid metabolism</keyword>
<dbReference type="eggNOG" id="COG1663">
    <property type="taxonomic scope" value="Bacteria"/>
</dbReference>
<evidence type="ECO:0000256" key="12">
    <source>
        <dbReference type="ARBA" id="ARBA00029757"/>
    </source>
</evidence>
<comment type="function">
    <text evidence="1 13">Transfers the gamma-phosphate of ATP to the 4'-position of a tetraacyldisaccharide 1-phosphate intermediate (termed DS-1-P) to form tetraacyldisaccharide 1,4'-bis-phosphate (lipid IVA).</text>
</comment>
<comment type="catalytic activity">
    <reaction evidence="13">
        <text>a lipid A disaccharide + ATP = a lipid IVA + ADP + H(+)</text>
        <dbReference type="Rhea" id="RHEA:67840"/>
        <dbReference type="ChEBI" id="CHEBI:15378"/>
        <dbReference type="ChEBI" id="CHEBI:30616"/>
        <dbReference type="ChEBI" id="CHEBI:176343"/>
        <dbReference type="ChEBI" id="CHEBI:176425"/>
        <dbReference type="ChEBI" id="CHEBI:456216"/>
        <dbReference type="EC" id="2.7.1.130"/>
    </reaction>
</comment>
<keyword evidence="6 13" id="KW-0441">Lipid A biosynthesis</keyword>
<accession>V2TBP0</accession>
<keyword evidence="5 13" id="KW-0444">Lipid biosynthesis</keyword>
<comment type="caution">
    <text evidence="14">The sequence shown here is derived from an EMBL/GenBank/DDBJ whole genome shotgun (WGS) entry which is preliminary data.</text>
</comment>
<keyword evidence="9 13" id="KW-0418">Kinase</keyword>
<dbReference type="GO" id="GO:0005886">
    <property type="term" value="C:plasma membrane"/>
    <property type="evidence" value="ECO:0007669"/>
    <property type="project" value="TreeGrafter"/>
</dbReference>
<dbReference type="NCBIfam" id="TIGR00682">
    <property type="entry name" value="lpxK"/>
    <property type="match status" value="1"/>
</dbReference>
<dbReference type="HAMAP" id="MF_00409">
    <property type="entry name" value="LpxK"/>
    <property type="match status" value="1"/>
</dbReference>
<dbReference type="GO" id="GO:0009029">
    <property type="term" value="F:lipid-A 4'-kinase activity"/>
    <property type="evidence" value="ECO:0007669"/>
    <property type="project" value="UniProtKB-UniRule"/>
</dbReference>
<evidence type="ECO:0000256" key="4">
    <source>
        <dbReference type="ARBA" id="ARBA00016436"/>
    </source>
</evidence>
<keyword evidence="7 13" id="KW-0808">Transferase</keyword>
<evidence type="ECO:0000256" key="3">
    <source>
        <dbReference type="ARBA" id="ARBA00012071"/>
    </source>
</evidence>
<proteinExistence type="inferred from homology"/>
<sequence length="335" mass="37797">MSLAQKIQEAWNNQSKWLVFLRPLSCLYGYAFNHNKQRYLSGKKAIYVSPVPVMVIGNITVGGSGKTPLLITLVKYLRKKNINVGVISRGYGGKGPFPTIVQPTDTAQRVGDEPALIVSLTNVPMAVGANRQKSIELLLEKYPKLDLIISDDGLQHWALGRQLEWIVLDCKRGLGNEKLLPEGFLREPKKRLENSTVIQHFPVAMPNVELSMYLQVGKPYCLNESNTVFNAKQKFHVLVGIGYPERFYQSLEQCGISDLIKHAFADHYDYTVHDLKFDDSLPIITTEKDAVKIKSVLNETSMIKREIWVLPVEAVLSAACYTRLQQQLTQLNIQI</sequence>
<protein>
    <recommendedName>
        <fullName evidence="4 13">Tetraacyldisaccharide 4'-kinase</fullName>
        <ecNumber evidence="3 13">2.7.1.130</ecNumber>
    </recommendedName>
    <alternativeName>
        <fullName evidence="12 13">Lipid A 4'-kinase</fullName>
    </alternativeName>
</protein>
<keyword evidence="15" id="KW-1185">Reference proteome</keyword>
<evidence type="ECO:0000256" key="11">
    <source>
        <dbReference type="ARBA" id="ARBA00023098"/>
    </source>
</evidence>
<evidence type="ECO:0000256" key="10">
    <source>
        <dbReference type="ARBA" id="ARBA00022840"/>
    </source>
</evidence>
<dbReference type="UniPathway" id="UPA00359">
    <property type="reaction ID" value="UER00482"/>
</dbReference>
<comment type="pathway">
    <text evidence="2 13">Glycolipid biosynthesis; lipid IV(A) biosynthesis; lipid IV(A) from (3R)-3-hydroxytetradecanoyl-[acyl-carrier-protein] and UDP-N-acetyl-alpha-D-glucosamine: step 6/6.</text>
</comment>
<comment type="similarity">
    <text evidence="13">Belongs to the LpxK family.</text>
</comment>
<name>V2TBP0_9GAMM</name>
<keyword evidence="10 13" id="KW-0067">ATP-binding</keyword>
<dbReference type="InterPro" id="IPR027417">
    <property type="entry name" value="P-loop_NTPase"/>
</dbReference>
<dbReference type="PANTHER" id="PTHR42724:SF1">
    <property type="entry name" value="TETRAACYLDISACCHARIDE 4'-KINASE, MITOCHONDRIAL-RELATED"/>
    <property type="match status" value="1"/>
</dbReference>
<dbReference type="Pfam" id="PF02606">
    <property type="entry name" value="LpxK"/>
    <property type="match status" value="1"/>
</dbReference>
<keyword evidence="8 13" id="KW-0547">Nucleotide-binding</keyword>
<dbReference type="GO" id="GO:0009244">
    <property type="term" value="P:lipopolysaccharide core region biosynthetic process"/>
    <property type="evidence" value="ECO:0007669"/>
    <property type="project" value="TreeGrafter"/>
</dbReference>
<evidence type="ECO:0000256" key="8">
    <source>
        <dbReference type="ARBA" id="ARBA00022741"/>
    </source>
</evidence>
<evidence type="ECO:0000313" key="15">
    <source>
        <dbReference type="Proteomes" id="UP000023785"/>
    </source>
</evidence>
<dbReference type="GO" id="GO:0009245">
    <property type="term" value="P:lipid A biosynthetic process"/>
    <property type="evidence" value="ECO:0007669"/>
    <property type="project" value="UniProtKB-UniRule"/>
</dbReference>
<evidence type="ECO:0000256" key="5">
    <source>
        <dbReference type="ARBA" id="ARBA00022516"/>
    </source>
</evidence>
<evidence type="ECO:0000256" key="2">
    <source>
        <dbReference type="ARBA" id="ARBA00004870"/>
    </source>
</evidence>
<gene>
    <name evidence="13" type="primary">lpxK</name>
    <name evidence="14" type="ORF">P256_00492</name>
</gene>
<organism evidence="14 15">
    <name type="scientific">Acinetobacter nectaris CIP 110549</name>
    <dbReference type="NCBI Taxonomy" id="1392540"/>
    <lineage>
        <taxon>Bacteria</taxon>
        <taxon>Pseudomonadati</taxon>
        <taxon>Pseudomonadota</taxon>
        <taxon>Gammaproteobacteria</taxon>
        <taxon>Moraxellales</taxon>
        <taxon>Moraxellaceae</taxon>
        <taxon>Acinetobacter</taxon>
    </lineage>
</organism>
<evidence type="ECO:0000256" key="6">
    <source>
        <dbReference type="ARBA" id="ARBA00022556"/>
    </source>
</evidence>
<evidence type="ECO:0000256" key="9">
    <source>
        <dbReference type="ARBA" id="ARBA00022777"/>
    </source>
</evidence>
<dbReference type="HOGENOM" id="CLU_038816_2_0_6"/>
<dbReference type="EC" id="2.7.1.130" evidence="3 13"/>
<reference evidence="14 15" key="1">
    <citation type="submission" date="2013-10" db="EMBL/GenBank/DDBJ databases">
        <title>The Genome Sequence of Acinetobacter nectaris CIP 110549.</title>
        <authorList>
            <consortium name="The Broad Institute Genomics Platform"/>
            <consortium name="The Broad Institute Genome Sequencing Center for Infectious Disease"/>
            <person name="Cerqueira G."/>
            <person name="Feldgarden M."/>
            <person name="Courvalin P."/>
            <person name="Grillot-Courvalin C."/>
            <person name="Clermont D."/>
            <person name="Rocha E."/>
            <person name="Yoon E.-J."/>
            <person name="Nemec A."/>
            <person name="Young S.K."/>
            <person name="Zeng Q."/>
            <person name="Gargeya S."/>
            <person name="Fitzgerald M."/>
            <person name="Abouelleil A."/>
            <person name="Alvarado L."/>
            <person name="Berlin A.M."/>
            <person name="Chapman S.B."/>
            <person name="Gainer-Dewar J."/>
            <person name="Goldberg J."/>
            <person name="Gnerre S."/>
            <person name="Griggs A."/>
            <person name="Gujja S."/>
            <person name="Hansen M."/>
            <person name="Howarth C."/>
            <person name="Imamovic A."/>
            <person name="Ireland A."/>
            <person name="Larimer J."/>
            <person name="McCowan C."/>
            <person name="Murphy C."/>
            <person name="Pearson M."/>
            <person name="Poon T.W."/>
            <person name="Priest M."/>
            <person name="Roberts A."/>
            <person name="Saif S."/>
            <person name="Shea T."/>
            <person name="Sykes S."/>
            <person name="Wortman J."/>
            <person name="Nusbaum C."/>
            <person name="Birren B."/>
        </authorList>
    </citation>
    <scope>NUCLEOTIDE SEQUENCE [LARGE SCALE GENOMIC DNA]</scope>
    <source>
        <strain evidence="14 15">CIP 110549</strain>
    </source>
</reference>
<dbReference type="PANTHER" id="PTHR42724">
    <property type="entry name" value="TETRAACYLDISACCHARIDE 4'-KINASE"/>
    <property type="match status" value="1"/>
</dbReference>
<evidence type="ECO:0000256" key="1">
    <source>
        <dbReference type="ARBA" id="ARBA00002274"/>
    </source>
</evidence>
<dbReference type="OrthoDB" id="9766423at2"/>
<dbReference type="EMBL" id="AYER01000003">
    <property type="protein sequence ID" value="ESK40053.1"/>
    <property type="molecule type" value="Genomic_DNA"/>
</dbReference>
<evidence type="ECO:0000256" key="7">
    <source>
        <dbReference type="ARBA" id="ARBA00022679"/>
    </source>
</evidence>
<dbReference type="GO" id="GO:0005524">
    <property type="term" value="F:ATP binding"/>
    <property type="evidence" value="ECO:0007669"/>
    <property type="project" value="UniProtKB-UniRule"/>
</dbReference>
<evidence type="ECO:0000256" key="13">
    <source>
        <dbReference type="HAMAP-Rule" id="MF_00409"/>
    </source>
</evidence>
<dbReference type="Proteomes" id="UP000023785">
    <property type="component" value="Unassembled WGS sequence"/>
</dbReference>
<dbReference type="AlphaFoldDB" id="V2TBP0"/>